<dbReference type="Proteomes" id="UP000005741">
    <property type="component" value="Chromosome"/>
</dbReference>
<dbReference type="SUPFAM" id="SSF49299">
    <property type="entry name" value="PKD domain"/>
    <property type="match status" value="1"/>
</dbReference>
<evidence type="ECO:0000256" key="1">
    <source>
        <dbReference type="SAM" id="MobiDB-lite"/>
    </source>
</evidence>
<feature type="region of interest" description="Disordered" evidence="1">
    <location>
        <begin position="145"/>
        <end position="175"/>
    </location>
</feature>
<dbReference type="Gene3D" id="2.60.40.10">
    <property type="entry name" value="Immunoglobulins"/>
    <property type="match status" value="1"/>
</dbReference>
<feature type="compositionally biased region" description="Pro residues" evidence="1">
    <location>
        <begin position="159"/>
        <end position="173"/>
    </location>
</feature>
<sequence>MRYKRISLIFFLTALMLLTIAAPASAEADPEFDWDIYRVDTSKWQDYPDYAKYSGIVYEVRFYDMSSGAIIAYNWEFGEDDWWGSNEENPVKVFTEEEVQDDAYSIEVKLTVTDSSGVPYFITKQVYLEEGGFNLKEIYELTPEPTQAPTPVPTAATPTPVPTQIPTPTPEPTPAASHVIGLPGISGELNKLQTCSTDYIGLIKEIFRKIGIVKD</sequence>
<dbReference type="STRING" id="937775.Metlim_0351"/>
<evidence type="ECO:0000313" key="2">
    <source>
        <dbReference type="EMBL" id="EHQ34492.1"/>
    </source>
</evidence>
<gene>
    <name evidence="2" type="ORF">Metlim_0351</name>
</gene>
<organism evidence="2 3">
    <name type="scientific">Methanoplanus limicola DSM 2279</name>
    <dbReference type="NCBI Taxonomy" id="937775"/>
    <lineage>
        <taxon>Archaea</taxon>
        <taxon>Methanobacteriati</taxon>
        <taxon>Methanobacteriota</taxon>
        <taxon>Stenosarchaea group</taxon>
        <taxon>Methanomicrobia</taxon>
        <taxon>Methanomicrobiales</taxon>
        <taxon>Methanomicrobiaceae</taxon>
        <taxon>Methanoplanus</taxon>
    </lineage>
</organism>
<keyword evidence="3" id="KW-1185">Reference proteome</keyword>
<dbReference type="HOGENOM" id="CLU_1280812_0_0_2"/>
<protein>
    <submittedName>
        <fullName evidence="2">PKD domain-containing protein</fullName>
    </submittedName>
</protein>
<reference evidence="2 3" key="1">
    <citation type="submission" date="2011-10" db="EMBL/GenBank/DDBJ databases">
        <title>The Improved High-Quality Draft genome of Methanoplanus limicola DSM 2279.</title>
        <authorList>
            <consortium name="US DOE Joint Genome Institute (JGI-PGF)"/>
            <person name="Lucas S."/>
            <person name="Copeland A."/>
            <person name="Lapidus A."/>
            <person name="Glavina del Rio T."/>
            <person name="Dalin E."/>
            <person name="Tice H."/>
            <person name="Bruce D."/>
            <person name="Goodwin L."/>
            <person name="Pitluck S."/>
            <person name="Peters L."/>
            <person name="Mikhailova N."/>
            <person name="Lu M."/>
            <person name="Kyrpides N."/>
            <person name="Mavromatis K."/>
            <person name="Ivanova N."/>
            <person name="Markowitz V."/>
            <person name="Cheng J.-F."/>
            <person name="Hugenholtz P."/>
            <person name="Woyke T."/>
            <person name="Wu D."/>
            <person name="Wirth R."/>
            <person name="Brambilla E.-M."/>
            <person name="Klenk H.-P."/>
            <person name="Eisen J.A."/>
        </authorList>
    </citation>
    <scope>NUCLEOTIDE SEQUENCE [LARGE SCALE GENOMIC DNA]</scope>
    <source>
        <strain evidence="2 3">DSM 2279</strain>
    </source>
</reference>
<dbReference type="InterPro" id="IPR035986">
    <property type="entry name" value="PKD_dom_sf"/>
</dbReference>
<evidence type="ECO:0000313" key="3">
    <source>
        <dbReference type="Proteomes" id="UP000005741"/>
    </source>
</evidence>
<dbReference type="CDD" id="cd00146">
    <property type="entry name" value="PKD"/>
    <property type="match status" value="1"/>
</dbReference>
<proteinExistence type="predicted"/>
<dbReference type="InParanoid" id="H1Z116"/>
<name>H1Z116_9EURY</name>
<dbReference type="RefSeq" id="WP_004076131.1">
    <property type="nucleotide sequence ID" value="NZ_CM001436.1"/>
</dbReference>
<dbReference type="EMBL" id="CM001436">
    <property type="protein sequence ID" value="EHQ34492.1"/>
    <property type="molecule type" value="Genomic_DNA"/>
</dbReference>
<dbReference type="InterPro" id="IPR013783">
    <property type="entry name" value="Ig-like_fold"/>
</dbReference>
<dbReference type="OrthoDB" id="381617at2157"/>
<accession>H1Z116</accession>
<dbReference type="AlphaFoldDB" id="H1Z116"/>